<gene>
    <name evidence="3" type="ORF">B2G44_00025</name>
    <name evidence="2" type="ORF">OC712_00960</name>
</gene>
<proteinExistence type="predicted"/>
<dbReference type="RefSeq" id="WP_078122831.1">
    <property type="nucleotide sequence ID" value="NZ_JAOSJG010000006.1"/>
</dbReference>
<evidence type="ECO:0000313" key="3">
    <source>
        <dbReference type="EMBL" id="OOP60588.1"/>
    </source>
</evidence>
<dbReference type="Proteomes" id="UP001383392">
    <property type="component" value="Unassembled WGS sequence"/>
</dbReference>
<evidence type="ECO:0000313" key="1">
    <source>
        <dbReference type="EMBL" id="AIL25258.1"/>
    </source>
</evidence>
<dbReference type="EMBL" id="JAOSJG010000006">
    <property type="protein sequence ID" value="MEK0309055.1"/>
    <property type="molecule type" value="Genomic_DNA"/>
</dbReference>
<reference evidence="3 4" key="2">
    <citation type="submission" date="2017-02" db="EMBL/GenBank/DDBJ databases">
        <title>A draft genome of 'Candidatus Phytoplasma aurantifolia' the agent of the witches-broom disease of lime.</title>
        <authorList>
            <person name="Foissac X."/>
            <person name="Carle P."/>
        </authorList>
    </citation>
    <scope>NUCLEOTIDE SEQUENCE [LARGE SCALE GENOMIC DNA]</scope>
    <source>
        <strain evidence="3 4">WBDL</strain>
    </source>
</reference>
<reference evidence="1" key="1">
    <citation type="submission" date="2014-05" db="EMBL/GenBank/DDBJ databases">
        <title>Identification and characterization of conserved and variable regions of Lime witches' broom phytoplasma genome.</title>
        <authorList>
            <person name="Siampour M."/>
            <person name="Izadpanah K."/>
        </authorList>
    </citation>
    <scope>NUCLEOTIDE SEQUENCE</scope>
</reference>
<evidence type="ECO:0000313" key="4">
    <source>
        <dbReference type="Proteomes" id="UP000189722"/>
    </source>
</evidence>
<keyword evidence="5" id="KW-1185">Reference proteome</keyword>
<dbReference type="Proteomes" id="UP000189722">
    <property type="component" value="Unassembled WGS sequence"/>
</dbReference>
<accession>A0A077D3R4</accession>
<organism evidence="1">
    <name type="scientific">Candidatus Phytoplasma citri</name>
    <dbReference type="NCBI Taxonomy" id="180978"/>
    <lineage>
        <taxon>Bacteria</taxon>
        <taxon>Bacillati</taxon>
        <taxon>Mycoplasmatota</taxon>
        <taxon>Mollicutes</taxon>
        <taxon>Acholeplasmatales</taxon>
        <taxon>Acholeplasmataceae</taxon>
        <taxon>Candidatus Phytoplasma</taxon>
        <taxon>16SrII (Peanut WB group)</taxon>
    </lineage>
</organism>
<dbReference type="STRING" id="180978.B2G44_00025"/>
<dbReference type="AlphaFoldDB" id="A0A077D3R4"/>
<evidence type="ECO:0000313" key="5">
    <source>
        <dbReference type="Proteomes" id="UP001383392"/>
    </source>
</evidence>
<dbReference type="EMBL" id="MWKN01000001">
    <property type="protein sequence ID" value="OOP60588.1"/>
    <property type="molecule type" value="Genomic_DNA"/>
</dbReference>
<evidence type="ECO:0000313" key="2">
    <source>
        <dbReference type="EMBL" id="MEK0309055.1"/>
    </source>
</evidence>
<protein>
    <submittedName>
        <fullName evidence="1">Uncharacterized protein</fullName>
    </submittedName>
</protein>
<reference evidence="2 5" key="3">
    <citation type="journal article" date="2023" name="Int. J. Syst. Evol. Microbiol.">
        <title>The observation of taxonomic boundaries for the 16SrII and 16SrXXV phytoplasmas using genome-based delimitation.</title>
        <authorList>
            <person name="Rodrigues Jardim B."/>
            <person name="Tran-Nguyen L.T.T."/>
            <person name="Gambley C."/>
            <person name="Al-Sadi A.M."/>
            <person name="Al-Subhi A.M."/>
            <person name="Foissac X."/>
            <person name="Salar P."/>
            <person name="Cai H."/>
            <person name="Yang J.Y."/>
            <person name="Davis R."/>
            <person name="Jones L."/>
            <person name="Rodoni B."/>
            <person name="Constable F.E."/>
        </authorList>
    </citation>
    <scope>NUCLEOTIDE SEQUENCE [LARGE SCALE GENOMIC DNA]</scope>
    <source>
        <strain evidence="2">BAWM-OMN-P75</strain>
    </source>
</reference>
<sequence>MGSVRPFDRWNKEAITYDMTTANGFKFSLFDKEVDSQLYLYVKFEKQLNEGPGGNYLIIKYKGSKCFLDEDKDYYLGRAWLENSEFKNEIFHLHFNPVRKTLSLYQGKHNNDKAREAAYNKRTSNDW</sequence>
<dbReference type="EMBL" id="KJ878820">
    <property type="protein sequence ID" value="AIL25258.1"/>
    <property type="molecule type" value="Genomic_DNA"/>
</dbReference>
<name>A0A077D3R4_9MOLU</name>